<evidence type="ECO:0000256" key="2">
    <source>
        <dbReference type="SAM" id="SignalP"/>
    </source>
</evidence>
<proteinExistence type="predicted"/>
<feature type="region of interest" description="Disordered" evidence="1">
    <location>
        <begin position="275"/>
        <end position="306"/>
    </location>
</feature>
<sequence>MRYLYLPILLAFLSVIKTAQAAAPSYDSYKAWLVSCDNTLTCEAKGFLNDESTIAGNTQINGRVDLRFIRNAGPDGRTEARLSAGFPFGLTDLKVDAKPLVLTPSAWQLKTQDGNTVLSTRQPAAIAALLTQLRDGTMLHVRDDGVPLSGLKAALLRMDDKQGRIDGVTALIRQGPKPASTVPPAPLTPSIPPAHATPSLPLNEQTHLLELTRTTQAALIKKYDCENLSKEQDDLLLTGAYTLDHNHALVLIGCAMGAYQGTSLAFVVSRTGKGQARPASLPRPVLSKEDSRQNDNTLTGPDLDKATGTLTEFAKGRGLSDCGTSSSWRWDGHGFALTAMTFQSACGGSLPSDWPTLYRSTKQKAP</sequence>
<dbReference type="InterPro" id="IPR009560">
    <property type="entry name" value="DUF1176"/>
</dbReference>
<keyword evidence="2" id="KW-0732">Signal</keyword>
<feature type="chain" id="PRO_5022956703" evidence="2">
    <location>
        <begin position="22"/>
        <end position="366"/>
    </location>
</feature>
<keyword evidence="4" id="KW-1185">Reference proteome</keyword>
<organism evidence="3 4">
    <name type="scientific">Acetobacter vaccinii</name>
    <dbReference type="NCBI Taxonomy" id="2592655"/>
    <lineage>
        <taxon>Bacteria</taxon>
        <taxon>Pseudomonadati</taxon>
        <taxon>Pseudomonadota</taxon>
        <taxon>Alphaproteobacteria</taxon>
        <taxon>Acetobacterales</taxon>
        <taxon>Acetobacteraceae</taxon>
        <taxon>Acetobacter</taxon>
    </lineage>
</organism>
<name>A0A5C1YM69_9PROT</name>
<gene>
    <name evidence="3" type="ORF">FLP30_04200</name>
</gene>
<dbReference type="AlphaFoldDB" id="A0A5C1YM69"/>
<reference evidence="3 4" key="1">
    <citation type="submission" date="2019-09" db="EMBL/GenBank/DDBJ databases">
        <title>Genome sequencing of strain KACC 21233.</title>
        <authorList>
            <person name="Heo J."/>
            <person name="Kim S.-J."/>
            <person name="Kim J.-S."/>
            <person name="Hong S.-B."/>
            <person name="Kwon S.-W."/>
        </authorList>
    </citation>
    <scope>NUCLEOTIDE SEQUENCE [LARGE SCALE GENOMIC DNA]</scope>
    <source>
        <strain evidence="3 4">KACC 21233</strain>
    </source>
</reference>
<accession>A0A5C1YM69</accession>
<evidence type="ECO:0000313" key="4">
    <source>
        <dbReference type="Proteomes" id="UP000324536"/>
    </source>
</evidence>
<dbReference type="Pfam" id="PF06674">
    <property type="entry name" value="DUF1176"/>
    <property type="match status" value="1"/>
</dbReference>
<dbReference type="EMBL" id="CP043506">
    <property type="protein sequence ID" value="QEO17041.1"/>
    <property type="molecule type" value="Genomic_DNA"/>
</dbReference>
<protein>
    <submittedName>
        <fullName evidence="3">DUF1176 domain-containing protein</fullName>
    </submittedName>
</protein>
<dbReference type="OrthoDB" id="330924at2"/>
<evidence type="ECO:0000313" key="3">
    <source>
        <dbReference type="EMBL" id="QEO17041.1"/>
    </source>
</evidence>
<feature type="signal peptide" evidence="2">
    <location>
        <begin position="1"/>
        <end position="21"/>
    </location>
</feature>
<evidence type="ECO:0000256" key="1">
    <source>
        <dbReference type="SAM" id="MobiDB-lite"/>
    </source>
</evidence>
<dbReference type="Proteomes" id="UP000324536">
    <property type="component" value="Chromosome"/>
</dbReference>
<dbReference type="KEGG" id="acek:FLP30_04200"/>